<keyword evidence="4" id="KW-0328">Glycosyltransferase</keyword>
<keyword evidence="1 4" id="KW-0808">Transferase</keyword>
<protein>
    <submittedName>
        <fullName evidence="4">Hyaluronan synthase</fullName>
        <ecNumber evidence="4">2.4.1.212</ecNumber>
    </submittedName>
</protein>
<comment type="caution">
    <text evidence="4">The sequence shown here is derived from an EMBL/GenBank/DDBJ whole genome shotgun (WGS) entry which is preliminary data.</text>
</comment>
<dbReference type="InterPro" id="IPR001173">
    <property type="entry name" value="Glyco_trans_2-like"/>
</dbReference>
<dbReference type="Gene3D" id="3.90.550.10">
    <property type="entry name" value="Spore Coat Polysaccharide Biosynthesis Protein SpsA, Chain A"/>
    <property type="match status" value="1"/>
</dbReference>
<proteinExistence type="predicted"/>
<dbReference type="SUPFAM" id="SSF53448">
    <property type="entry name" value="Nucleotide-diphospho-sugar transferases"/>
    <property type="match status" value="1"/>
</dbReference>
<dbReference type="InterPro" id="IPR050834">
    <property type="entry name" value="Glycosyltransf_2"/>
</dbReference>
<keyword evidence="5" id="KW-1185">Reference proteome</keyword>
<dbReference type="AlphaFoldDB" id="A0A1C0U6F9"/>
<dbReference type="EC" id="2.4.1.212" evidence="4"/>
<dbReference type="Pfam" id="PF02709">
    <property type="entry name" value="Glyco_transf_7C"/>
    <property type="match status" value="1"/>
</dbReference>
<dbReference type="EMBL" id="LOMY01000036">
    <property type="protein sequence ID" value="OCQ53508.1"/>
    <property type="molecule type" value="Genomic_DNA"/>
</dbReference>
<reference evidence="4 5" key="1">
    <citation type="submission" date="2015-12" db="EMBL/GenBank/DDBJ databases">
        <title>Genome comparisons provide insights into the role of secondary metabolites in the pathogenic phase of the Photorhabdus life cycle.</title>
        <authorList>
            <person name="Tobias N.J."/>
            <person name="Mishra B."/>
            <person name="Gupta D.K."/>
            <person name="Thines M."/>
            <person name="Stinear T.P."/>
            <person name="Bode H.B."/>
        </authorList>
    </citation>
    <scope>NUCLEOTIDE SEQUENCE [LARGE SCALE GENOMIC DNA]</scope>
    <source>
        <strain evidence="4 5">PB68.1</strain>
    </source>
</reference>
<dbReference type="GO" id="GO:0050501">
    <property type="term" value="F:hyaluronan synthase activity"/>
    <property type="evidence" value="ECO:0007669"/>
    <property type="project" value="UniProtKB-EC"/>
</dbReference>
<name>A0A1C0U6F9_9GAMM</name>
<dbReference type="RefSeq" id="WP_065822462.1">
    <property type="nucleotide sequence ID" value="NZ_CAWMQZ010000036.1"/>
</dbReference>
<organism evidence="4 5">
    <name type="scientific">Photorhabdus australis subsp. thailandensis</name>
    <dbReference type="NCBI Taxonomy" id="2805096"/>
    <lineage>
        <taxon>Bacteria</taxon>
        <taxon>Pseudomonadati</taxon>
        <taxon>Pseudomonadota</taxon>
        <taxon>Gammaproteobacteria</taxon>
        <taxon>Enterobacterales</taxon>
        <taxon>Morganellaceae</taxon>
        <taxon>Photorhabdus</taxon>
    </lineage>
</organism>
<evidence type="ECO:0000313" key="5">
    <source>
        <dbReference type="Proteomes" id="UP000093476"/>
    </source>
</evidence>
<evidence type="ECO:0000256" key="1">
    <source>
        <dbReference type="ARBA" id="ARBA00022679"/>
    </source>
</evidence>
<feature type="domain" description="Glycosyltransferase 2-like" evidence="2">
    <location>
        <begin position="7"/>
        <end position="129"/>
    </location>
</feature>
<gene>
    <name evidence="4" type="primary">hyaD</name>
    <name evidence="4" type="ORF">Ppb6_01128</name>
</gene>
<dbReference type="InterPro" id="IPR029044">
    <property type="entry name" value="Nucleotide-diphossugar_trans"/>
</dbReference>
<dbReference type="PANTHER" id="PTHR43685:SF2">
    <property type="entry name" value="GLYCOSYLTRANSFERASE 2-LIKE DOMAIN-CONTAINING PROTEIN"/>
    <property type="match status" value="1"/>
</dbReference>
<dbReference type="InterPro" id="IPR027791">
    <property type="entry name" value="Galactosyl_T_C"/>
</dbReference>
<evidence type="ECO:0000259" key="2">
    <source>
        <dbReference type="Pfam" id="PF00535"/>
    </source>
</evidence>
<feature type="domain" description="Galactosyltransferase C-terminal" evidence="3">
    <location>
        <begin position="185"/>
        <end position="237"/>
    </location>
</feature>
<accession>A0A1C0U6F9</accession>
<sequence length="303" mass="34902">MYQVYASVLIITRNKPKHLEITLQSLVNQEATEVPFEVVIIDDGSDVDLHVIIDKFINDLAIQYIKTVHQGIAAARNVGIHAAKGEVIILTDDDVIVNSTFVRAHISEHHKEESLVVVGDRYNVYCSNLMRDSMTDSLARVLHGDIAGLLKQIRRDFYGKQTLRLFDGKYQKNTQARWICFVARNVSARKIDLVEVGGFDEGFIGWGIEDIELGYRLALHGNRYKYRSDAIVYHLEHTVGNDRIRDINKNFEYFIRKYPTIAPVIYKEFTFGEISLEGFCLSLENGFRTEVEESKRTYYKMIR</sequence>
<dbReference type="Proteomes" id="UP000093476">
    <property type="component" value="Unassembled WGS sequence"/>
</dbReference>
<evidence type="ECO:0000313" key="4">
    <source>
        <dbReference type="EMBL" id="OCQ53508.1"/>
    </source>
</evidence>
<dbReference type="PANTHER" id="PTHR43685">
    <property type="entry name" value="GLYCOSYLTRANSFERASE"/>
    <property type="match status" value="1"/>
</dbReference>
<dbReference type="Pfam" id="PF00535">
    <property type="entry name" value="Glycos_transf_2"/>
    <property type="match status" value="1"/>
</dbReference>
<evidence type="ECO:0000259" key="3">
    <source>
        <dbReference type="Pfam" id="PF02709"/>
    </source>
</evidence>
<dbReference type="STRING" id="286156.Ppb6_01128"/>